<evidence type="ECO:0000259" key="1">
    <source>
        <dbReference type="PROSITE" id="PS50943"/>
    </source>
</evidence>
<feature type="domain" description="HTH cro/C1-type" evidence="1">
    <location>
        <begin position="6"/>
        <end position="61"/>
    </location>
</feature>
<dbReference type="PANTHER" id="PTHR34107">
    <property type="entry name" value="SLL0198 PROTEIN-RELATED"/>
    <property type="match status" value="1"/>
</dbReference>
<dbReference type="Proteomes" id="UP000824243">
    <property type="component" value="Unassembled WGS sequence"/>
</dbReference>
<organism evidence="2 3">
    <name type="scientific">Candidatus Mediterraneibacter caccavium</name>
    <dbReference type="NCBI Taxonomy" id="2838661"/>
    <lineage>
        <taxon>Bacteria</taxon>
        <taxon>Bacillati</taxon>
        <taxon>Bacillota</taxon>
        <taxon>Clostridia</taxon>
        <taxon>Lachnospirales</taxon>
        <taxon>Lachnospiraceae</taxon>
        <taxon>Mediterraneibacter</taxon>
    </lineage>
</organism>
<comment type="caution">
    <text evidence="2">The sequence shown here is derived from an EMBL/GenBank/DDBJ whole genome shotgun (WGS) entry which is preliminary data.</text>
</comment>
<evidence type="ECO:0000313" key="2">
    <source>
        <dbReference type="EMBL" id="HIX47563.1"/>
    </source>
</evidence>
<reference evidence="2" key="1">
    <citation type="journal article" date="2021" name="PeerJ">
        <title>Extensive microbial diversity within the chicken gut microbiome revealed by metagenomics and culture.</title>
        <authorList>
            <person name="Gilroy R."/>
            <person name="Ravi A."/>
            <person name="Getino M."/>
            <person name="Pursley I."/>
            <person name="Horton D.L."/>
            <person name="Alikhan N.F."/>
            <person name="Baker D."/>
            <person name="Gharbi K."/>
            <person name="Hall N."/>
            <person name="Watson M."/>
            <person name="Adriaenssens E.M."/>
            <person name="Foster-Nyarko E."/>
            <person name="Jarju S."/>
            <person name="Secka A."/>
            <person name="Antonio M."/>
            <person name="Oren A."/>
            <person name="Chaudhuri R.R."/>
            <person name="La Ragione R."/>
            <person name="Hildebrand F."/>
            <person name="Pallen M.J."/>
        </authorList>
    </citation>
    <scope>NUCLEOTIDE SEQUENCE</scope>
    <source>
        <strain evidence="2">ChiSjej5B23-15282</strain>
    </source>
</reference>
<dbReference type="PANTHER" id="PTHR34107:SF4">
    <property type="entry name" value="SLL1222 PROTEIN"/>
    <property type="match status" value="1"/>
</dbReference>
<protein>
    <submittedName>
        <fullName evidence="2">Uma2 family endonuclease</fullName>
    </submittedName>
</protein>
<keyword evidence="2" id="KW-0255">Endonuclease</keyword>
<keyword evidence="2" id="KW-0540">Nuclease</keyword>
<sequence>MTIREMQERKRELGYTYAQIAELSGIPAGTVQKVLGGITLTPRYETLMALEKVLGSDTADSWPGMVREAQSVYGVKRQGMYDLDDYYALPDDVRAELIDGVIYDMTAPTSVHQIIGGYIHSKLLQHVLGKGGKCIPMISPLDVQLDCDNKTMVQPDVVIVCDRDKIIERCVYGAPDFIIEVLSKSTKKKDSVIKLNKYLNAGVREYWMIDPARKTVIVYDFEHDEYPVLYGFDAKVPVGIWGGELEIDFAEVYEQVRFLYERKQ</sequence>
<dbReference type="GO" id="GO:0003677">
    <property type="term" value="F:DNA binding"/>
    <property type="evidence" value="ECO:0007669"/>
    <property type="project" value="InterPro"/>
</dbReference>
<gene>
    <name evidence="2" type="ORF">H9981_00850</name>
</gene>
<proteinExistence type="predicted"/>
<dbReference type="Gene3D" id="3.90.1570.10">
    <property type="entry name" value="tt1808, chain A"/>
    <property type="match status" value="1"/>
</dbReference>
<accession>A0A9D1VVV6</accession>
<dbReference type="InterPro" id="IPR011335">
    <property type="entry name" value="Restrct_endonuc-II-like"/>
</dbReference>
<dbReference type="InterPro" id="IPR012296">
    <property type="entry name" value="Nuclease_put_TT1808"/>
</dbReference>
<dbReference type="Pfam" id="PF05685">
    <property type="entry name" value="Uma2"/>
    <property type="match status" value="1"/>
</dbReference>
<dbReference type="EMBL" id="DXFA01000014">
    <property type="protein sequence ID" value="HIX47563.1"/>
    <property type="molecule type" value="Genomic_DNA"/>
</dbReference>
<dbReference type="CDD" id="cd06260">
    <property type="entry name" value="DUF820-like"/>
    <property type="match status" value="1"/>
</dbReference>
<keyword evidence="2" id="KW-0378">Hydrolase</keyword>
<dbReference type="InterPro" id="IPR001387">
    <property type="entry name" value="Cro/C1-type_HTH"/>
</dbReference>
<dbReference type="SUPFAM" id="SSF52980">
    <property type="entry name" value="Restriction endonuclease-like"/>
    <property type="match status" value="1"/>
</dbReference>
<evidence type="ECO:0000313" key="3">
    <source>
        <dbReference type="Proteomes" id="UP000824243"/>
    </source>
</evidence>
<dbReference type="InterPro" id="IPR010982">
    <property type="entry name" value="Lambda_DNA-bd_dom_sf"/>
</dbReference>
<dbReference type="PROSITE" id="PS50943">
    <property type="entry name" value="HTH_CROC1"/>
    <property type="match status" value="1"/>
</dbReference>
<dbReference type="SMART" id="SM00530">
    <property type="entry name" value="HTH_XRE"/>
    <property type="match status" value="1"/>
</dbReference>
<dbReference type="GO" id="GO:0004519">
    <property type="term" value="F:endonuclease activity"/>
    <property type="evidence" value="ECO:0007669"/>
    <property type="project" value="UniProtKB-KW"/>
</dbReference>
<dbReference type="Pfam" id="PF01381">
    <property type="entry name" value="HTH_3"/>
    <property type="match status" value="1"/>
</dbReference>
<dbReference type="InterPro" id="IPR008538">
    <property type="entry name" value="Uma2"/>
</dbReference>
<dbReference type="CDD" id="cd00093">
    <property type="entry name" value="HTH_XRE"/>
    <property type="match status" value="1"/>
</dbReference>
<dbReference type="Gene3D" id="1.10.260.40">
    <property type="entry name" value="lambda repressor-like DNA-binding domains"/>
    <property type="match status" value="1"/>
</dbReference>
<reference evidence="2" key="2">
    <citation type="submission" date="2021-04" db="EMBL/GenBank/DDBJ databases">
        <authorList>
            <person name="Gilroy R."/>
        </authorList>
    </citation>
    <scope>NUCLEOTIDE SEQUENCE</scope>
    <source>
        <strain evidence="2">ChiSjej5B23-15282</strain>
    </source>
</reference>
<dbReference type="SUPFAM" id="SSF47413">
    <property type="entry name" value="lambda repressor-like DNA-binding domains"/>
    <property type="match status" value="1"/>
</dbReference>
<dbReference type="AlphaFoldDB" id="A0A9D1VVV6"/>
<name>A0A9D1VVV6_9FIRM</name>